<dbReference type="GO" id="GO:0003922">
    <property type="term" value="F:GMP synthase (glutamine-hydrolyzing) activity"/>
    <property type="evidence" value="ECO:0007669"/>
    <property type="project" value="UniProtKB-EC"/>
</dbReference>
<comment type="caution">
    <text evidence="2">The sequence shown here is derived from an EMBL/GenBank/DDBJ whole genome shotgun (WGS) entry which is preliminary data.</text>
</comment>
<dbReference type="PATRIC" id="fig|1658765.3.peg.1261"/>
<reference evidence="2 3" key="1">
    <citation type="submission" date="2015-06" db="EMBL/GenBank/DDBJ databases">
        <title>Marinobacter subterrani, a genetically tractable neutrophilic iron-oxidizing strain isolated from the Soudan Iron Mine.</title>
        <authorList>
            <person name="Bonis B.M."/>
            <person name="Gralnick J.A."/>
        </authorList>
    </citation>
    <scope>NUCLEOTIDE SEQUENCE [LARGE SCALE GENOMIC DNA]</scope>
    <source>
        <strain evidence="2 3">JG233</strain>
    </source>
</reference>
<dbReference type="PROSITE" id="PS51273">
    <property type="entry name" value="GATASE_TYPE_1"/>
    <property type="match status" value="1"/>
</dbReference>
<sequence>MQEDRTMQQSSAPDCRARVVVLKTGSTYPGLLARFGDFEDWFLRGLSPELDITVINVEAGERPGNPEDWNGIVVTGSPAMVSDRDEWSENTGAWLARAAAAGVPVLGVCYGHQLLAHALGGEVGYHPDGRETGTHEVELLPEAGTDPLFRDLPARFPAQLTHRQSVLRLPPDAVLLGRNRFEPHQAFRIGSCTWGVQFHPEFTDTVMRAYLEVQAPDLAREGLDAQALIAGVQASPDASSLLPRFSRLVIERVR</sequence>
<organism evidence="2 3">
    <name type="scientific">Marinobacter subterrani</name>
    <dbReference type="NCBI Taxonomy" id="1658765"/>
    <lineage>
        <taxon>Bacteria</taxon>
        <taxon>Pseudomonadati</taxon>
        <taxon>Pseudomonadota</taxon>
        <taxon>Gammaproteobacteria</taxon>
        <taxon>Pseudomonadales</taxon>
        <taxon>Marinobacteraceae</taxon>
        <taxon>Marinobacter</taxon>
    </lineage>
</organism>
<dbReference type="InterPro" id="IPR017926">
    <property type="entry name" value="GATASE"/>
</dbReference>
<dbReference type="STRING" id="1658765.Msub_11271"/>
<keyword evidence="3" id="KW-1185">Reference proteome</keyword>
<name>A0A0J7JA67_9GAMM</name>
<protein>
    <submittedName>
        <fullName evidence="2">GMP synthase-Glutamine amidotransferase domain</fullName>
        <ecNumber evidence="2">6.3.5.2</ecNumber>
    </submittedName>
</protein>
<dbReference type="AlphaFoldDB" id="A0A0J7JA67"/>
<feature type="domain" description="Glutamine amidotransferase" evidence="1">
    <location>
        <begin position="66"/>
        <end position="208"/>
    </location>
</feature>
<gene>
    <name evidence="2" type="ORF">Msub_11271</name>
</gene>
<dbReference type="EC" id="6.3.5.2" evidence="2"/>
<dbReference type="GO" id="GO:0016740">
    <property type="term" value="F:transferase activity"/>
    <property type="evidence" value="ECO:0007669"/>
    <property type="project" value="UniProtKB-KW"/>
</dbReference>
<dbReference type="CDD" id="cd01741">
    <property type="entry name" value="GATase1_1"/>
    <property type="match status" value="1"/>
</dbReference>
<keyword evidence="2" id="KW-0315">Glutamine amidotransferase</keyword>
<evidence type="ECO:0000259" key="1">
    <source>
        <dbReference type="Pfam" id="PF00117"/>
    </source>
</evidence>
<dbReference type="SUPFAM" id="SSF52317">
    <property type="entry name" value="Class I glutamine amidotransferase-like"/>
    <property type="match status" value="1"/>
</dbReference>
<dbReference type="Gene3D" id="3.40.50.880">
    <property type="match status" value="1"/>
</dbReference>
<keyword evidence="2" id="KW-0436">Ligase</keyword>
<dbReference type="Proteomes" id="UP000036102">
    <property type="component" value="Unassembled WGS sequence"/>
</dbReference>
<proteinExistence type="predicted"/>
<dbReference type="Pfam" id="PF00117">
    <property type="entry name" value="GATase"/>
    <property type="match status" value="1"/>
</dbReference>
<evidence type="ECO:0000313" key="2">
    <source>
        <dbReference type="EMBL" id="KMQ75072.1"/>
    </source>
</evidence>
<dbReference type="EMBL" id="LFBU01000001">
    <property type="protein sequence ID" value="KMQ75072.1"/>
    <property type="molecule type" value="Genomic_DNA"/>
</dbReference>
<keyword evidence="2" id="KW-0808">Transferase</keyword>
<dbReference type="GO" id="GO:0005829">
    <property type="term" value="C:cytosol"/>
    <property type="evidence" value="ECO:0007669"/>
    <property type="project" value="TreeGrafter"/>
</dbReference>
<evidence type="ECO:0000313" key="3">
    <source>
        <dbReference type="Proteomes" id="UP000036102"/>
    </source>
</evidence>
<dbReference type="NCBIfam" id="NF006562">
    <property type="entry name" value="PRK09065.1"/>
    <property type="match status" value="1"/>
</dbReference>
<dbReference type="PANTHER" id="PTHR42695:SF5">
    <property type="entry name" value="GLUTAMINE AMIDOTRANSFERASE YLR126C-RELATED"/>
    <property type="match status" value="1"/>
</dbReference>
<dbReference type="PANTHER" id="PTHR42695">
    <property type="entry name" value="GLUTAMINE AMIDOTRANSFERASE YLR126C-RELATED"/>
    <property type="match status" value="1"/>
</dbReference>
<dbReference type="InterPro" id="IPR029062">
    <property type="entry name" value="Class_I_gatase-like"/>
</dbReference>
<accession>A0A0J7JA67</accession>
<dbReference type="InterPro" id="IPR044992">
    <property type="entry name" value="ChyE-like"/>
</dbReference>